<dbReference type="EMBL" id="AB024560">
    <property type="protein sequence ID" value="BAA83944.1"/>
    <property type="molecule type" value="Genomic_DNA"/>
</dbReference>
<protein>
    <submittedName>
        <fullName evidence="2">Unknown</fullName>
    </submittedName>
</protein>
<evidence type="ECO:0000313" key="2">
    <source>
        <dbReference type="EMBL" id="BAA83944.1"/>
    </source>
</evidence>
<reference evidence="2" key="2">
    <citation type="submission" date="1999-03" db="EMBL/GenBank/DDBJ databases">
        <authorList>
            <person name="Hideto T."/>
            <person name="Takaki Y."/>
            <person name="Nakasone K."/>
            <person name="Sakiyama T."/>
        </authorList>
    </citation>
    <scope>NUCLEOTIDE SEQUENCE</scope>
    <source>
        <strain evidence="2">C-125</strain>
    </source>
</reference>
<name>Q9RC55_ALKHA</name>
<feature type="signal peptide" evidence="1">
    <location>
        <begin position="1"/>
        <end position="19"/>
    </location>
</feature>
<keyword evidence="1" id="KW-0732">Signal</keyword>
<sequence>MKRQAIMIAALLFSVIVGACSEIDDVTHLYKQESPIDIEMNIPDPLVTDQEESLTVSLSHNGEILSKVDSLHVHIWKHDHTVAYHFEQLETDQDGAFNLPLTFESDGLYYMKVDVTHNGDTIMPTAQLIVGELTDEEWNILHNRERVTIKIMGMIPIINNGKDIRFCCDNRMSFLPFSLFRYFTSLSNVKQVKQEEVATVFKCKWNFNLLHTLPFKADGFHVTRVVLGQKNIFTTVIVNCIGQNGLLSYVAAQSFPYCFPKRFLSRP</sequence>
<proteinExistence type="predicted"/>
<organism evidence="2">
    <name type="scientific">Halalkalibacterium halodurans</name>
    <name type="common">Bacillus halodurans</name>
    <dbReference type="NCBI Taxonomy" id="86665"/>
    <lineage>
        <taxon>Bacteria</taxon>
        <taxon>Bacillati</taxon>
        <taxon>Bacillota</taxon>
        <taxon>Bacilli</taxon>
        <taxon>Bacillales</taxon>
        <taxon>Bacillaceae</taxon>
        <taxon>Halalkalibacterium (ex Joshi et al. 2022)</taxon>
    </lineage>
</organism>
<evidence type="ECO:0000256" key="1">
    <source>
        <dbReference type="SAM" id="SignalP"/>
    </source>
</evidence>
<dbReference type="AlphaFoldDB" id="Q9RC55"/>
<feature type="chain" id="PRO_5038893252" evidence="1">
    <location>
        <begin position="20"/>
        <end position="267"/>
    </location>
</feature>
<dbReference type="PROSITE" id="PS51257">
    <property type="entry name" value="PROKAR_LIPOPROTEIN"/>
    <property type="match status" value="1"/>
</dbReference>
<reference evidence="2" key="1">
    <citation type="journal article" date="1999" name="Extremophiles">
        <title>Genetic analysis of the chromosome of alkaliphilic Bacillus halodurans C-125.</title>
        <authorList>
            <person name="Takami H."/>
            <person name="Takaki Y."/>
            <person name="Nakasone K."/>
            <person name="Sakiyama T."/>
            <person name="Maeno G."/>
            <person name="Sasaki R."/>
            <person name="Fuji F."/>
            <person name="Hirama C."/>
            <person name="Masui N."/>
        </authorList>
    </citation>
    <scope>NUCLEOTIDE SEQUENCE</scope>
    <source>
        <strain evidence="2">C-125</strain>
    </source>
</reference>
<accession>Q9RC55</accession>